<name>A0A1I7V3X0_9PELO</name>
<sequence length="125" mass="14666">MQLVAHIGKFPSSFSIICIYSFIEVLRKVKLIGDTVQALAAFLLEEDVTAFLAYLKKLSWEPVIRRTDCISLMMDRTYQPMDSKWLIGEKEDEELLQKINGDRKSSLIIERRWAALFLFRYFPEK</sequence>
<dbReference type="Proteomes" id="UP000095282">
    <property type="component" value="Unplaced"/>
</dbReference>
<organism evidence="1 2">
    <name type="scientific">Caenorhabditis tropicalis</name>
    <dbReference type="NCBI Taxonomy" id="1561998"/>
    <lineage>
        <taxon>Eukaryota</taxon>
        <taxon>Metazoa</taxon>
        <taxon>Ecdysozoa</taxon>
        <taxon>Nematoda</taxon>
        <taxon>Chromadorea</taxon>
        <taxon>Rhabditida</taxon>
        <taxon>Rhabditina</taxon>
        <taxon>Rhabditomorpha</taxon>
        <taxon>Rhabditoidea</taxon>
        <taxon>Rhabditidae</taxon>
        <taxon>Peloderinae</taxon>
        <taxon>Caenorhabditis</taxon>
    </lineage>
</organism>
<proteinExistence type="predicted"/>
<dbReference type="WBParaSite" id="Csp11.Scaffold630.g22141.t1">
    <property type="protein sequence ID" value="Csp11.Scaffold630.g22141.t1"/>
    <property type="gene ID" value="Csp11.Scaffold630.g22141"/>
</dbReference>
<evidence type="ECO:0000313" key="1">
    <source>
        <dbReference type="Proteomes" id="UP000095282"/>
    </source>
</evidence>
<keyword evidence="1" id="KW-1185">Reference proteome</keyword>
<accession>A0A1I7V3X0</accession>
<protein>
    <submittedName>
        <fullName evidence="2">Reverse transcriptase</fullName>
    </submittedName>
</protein>
<dbReference type="AlphaFoldDB" id="A0A1I7V3X0"/>
<reference evidence="2" key="1">
    <citation type="submission" date="2016-11" db="UniProtKB">
        <authorList>
            <consortium name="WormBaseParasite"/>
        </authorList>
    </citation>
    <scope>IDENTIFICATION</scope>
</reference>
<evidence type="ECO:0000313" key="2">
    <source>
        <dbReference type="WBParaSite" id="Csp11.Scaffold630.g22141.t1"/>
    </source>
</evidence>